<protein>
    <submittedName>
        <fullName evidence="1">Uncharacterized protein</fullName>
    </submittedName>
</protein>
<sequence>MSSSPSSVYVQLAGDGGAFFFTAVVVVDDLSELDFVDLVLFLALDLIRSEDLVVDDDLMEFVVELSFLSLDLVRLGGEFDLEELVKSSSSLDVVLMSLVLFLE</sequence>
<organism evidence="1">
    <name type="scientific">Opuntia streptacantha</name>
    <name type="common">Prickly pear cactus</name>
    <name type="synonym">Opuntia cardona</name>
    <dbReference type="NCBI Taxonomy" id="393608"/>
    <lineage>
        <taxon>Eukaryota</taxon>
        <taxon>Viridiplantae</taxon>
        <taxon>Streptophyta</taxon>
        <taxon>Embryophyta</taxon>
        <taxon>Tracheophyta</taxon>
        <taxon>Spermatophyta</taxon>
        <taxon>Magnoliopsida</taxon>
        <taxon>eudicotyledons</taxon>
        <taxon>Gunneridae</taxon>
        <taxon>Pentapetalae</taxon>
        <taxon>Caryophyllales</taxon>
        <taxon>Cactineae</taxon>
        <taxon>Cactaceae</taxon>
        <taxon>Opuntioideae</taxon>
        <taxon>Opuntia</taxon>
    </lineage>
</organism>
<reference evidence="1" key="1">
    <citation type="journal article" date="2013" name="J. Plant Res.">
        <title>Effect of fungi and light on seed germination of three Opuntia species from semiarid lands of central Mexico.</title>
        <authorList>
            <person name="Delgado-Sanchez P."/>
            <person name="Jimenez-Bremont J.F."/>
            <person name="Guerrero-Gonzalez Mde L."/>
            <person name="Flores J."/>
        </authorList>
    </citation>
    <scope>NUCLEOTIDE SEQUENCE</scope>
    <source>
        <tissue evidence="1">Cladode</tissue>
    </source>
</reference>
<dbReference type="AlphaFoldDB" id="A0A7C9D0E7"/>
<accession>A0A7C9D0E7</accession>
<evidence type="ECO:0000313" key="1">
    <source>
        <dbReference type="EMBL" id="MBA4630122.1"/>
    </source>
</evidence>
<proteinExistence type="predicted"/>
<name>A0A7C9D0E7_OPUST</name>
<reference evidence="1" key="2">
    <citation type="submission" date="2020-07" db="EMBL/GenBank/DDBJ databases">
        <authorList>
            <person name="Vera ALvarez R."/>
            <person name="Arias-Moreno D.M."/>
            <person name="Jimenez-Jacinto V."/>
            <person name="Jimenez-Bremont J.F."/>
            <person name="Swaminathan K."/>
            <person name="Moose S.P."/>
            <person name="Guerrero-Gonzalez M.L."/>
            <person name="Marino-Ramirez L."/>
            <person name="Landsman D."/>
            <person name="Rodriguez-Kessler M."/>
            <person name="Delgado-Sanchez P."/>
        </authorList>
    </citation>
    <scope>NUCLEOTIDE SEQUENCE</scope>
    <source>
        <tissue evidence="1">Cladode</tissue>
    </source>
</reference>
<dbReference type="EMBL" id="GISG01072201">
    <property type="protein sequence ID" value="MBA4630122.1"/>
    <property type="molecule type" value="Transcribed_RNA"/>
</dbReference>